<dbReference type="SUPFAM" id="SSF118116">
    <property type="entry name" value="DNA mismatch repair protein MutL"/>
    <property type="match status" value="1"/>
</dbReference>
<feature type="region of interest" description="Disordered" evidence="3">
    <location>
        <begin position="297"/>
        <end position="318"/>
    </location>
</feature>
<dbReference type="SMART" id="SM00853">
    <property type="entry name" value="MutL_C"/>
    <property type="match status" value="1"/>
</dbReference>
<sequence>MIQQLSTFSSETIQSQQTFTNIFSITKELIENSLDAESTVIKVFIDNLSIKIEDNGIGINTIEKIGIEGFTTKSEQTHYVLGDKPKPKFSFGFRGQAIFLLRKICDIEIISRESSVPYALKYNLSKNTEISKTFKEPGTTIIVTNIFKNCPIRRKIFYSQISKDTEKLISLFKSYCIVYKTEIKLFLKNKLIFDESGFGNIKKYFEINFPEHFNTKNKNEHGNKNENLNKNQDGNIKDGNINEDVNINEGKNNINESKNNINEGKNYINEGKNYINEGKNHINEGKNCINEGKNCINEDGNTKNTKNNFEDEREQNEQTSEFNSYIEFENENFYFLISKISSVSLKSFIFVDLRPVKSKKITKQICQIFNNFSSNFPIFFLKIKEDSDVNVSADKTDFVLANENNIFNVLRDVMERNLCLYKYVSPMNCNYEIEKQEHKDYKEINNELRNDYSKDLIRDSSKYLQTHCCAHKNNDKESNTKTFFYENLEKFISNDSLENEILTKIDENKDKNYKISEKNIFSRILNCKKPKFNDKNSENFEDKKSERSNVLNEKSLNTANNKIRNKKYIRGDNISSSSFTNEYKNEENYNESTEENIFISPTDINLEENNDCIPINHKQAENNCIPPVNQKHEENNCIPPVNQKQGADNRNLVSANHKHDENNNYIPPVNHKQDKDNYKNIISQDIEEQIETPNPFYIEKTKNIFLHFDDPIVSSLNTKIILTKKDFLEMKIIGQFNCGFILTELIKENKKYLIIIDQHAADEIKNFEFLKNNFYLKKQRLIVPLNLKLDSLEEYIIKSNKSVINRNGFEINNNLQIICVPIYKNQIFGKNDFYEILSKLKNTNQSEKYIFCDRIKDIMASKACRQSIMIGDVLSYKQMEEIVRNLTDLNIPWNCPHGRPTTRVLCVLEHKN</sequence>
<keyword evidence="6" id="KW-0540">Nuclease</keyword>
<dbReference type="Gene3D" id="3.30.565.10">
    <property type="entry name" value="Histidine kinase-like ATPase, C-terminal domain"/>
    <property type="match status" value="1"/>
</dbReference>
<dbReference type="PANTHER" id="PTHR10073">
    <property type="entry name" value="DNA MISMATCH REPAIR PROTEIN MLH, PMS, MUTL"/>
    <property type="match status" value="1"/>
</dbReference>
<feature type="compositionally biased region" description="Low complexity" evidence="3">
    <location>
        <begin position="225"/>
        <end position="234"/>
    </location>
</feature>
<dbReference type="GO" id="GO:0004519">
    <property type="term" value="F:endonuclease activity"/>
    <property type="evidence" value="ECO:0007669"/>
    <property type="project" value="UniProtKB-KW"/>
</dbReference>
<dbReference type="InterPro" id="IPR013507">
    <property type="entry name" value="DNA_mismatch_S5_2-like"/>
</dbReference>
<dbReference type="GO" id="GO:0030983">
    <property type="term" value="F:mismatched DNA binding"/>
    <property type="evidence" value="ECO:0007669"/>
    <property type="project" value="InterPro"/>
</dbReference>
<evidence type="ECO:0000259" key="4">
    <source>
        <dbReference type="SMART" id="SM00853"/>
    </source>
</evidence>
<dbReference type="Pfam" id="PF13589">
    <property type="entry name" value="HATPase_c_3"/>
    <property type="match status" value="1"/>
</dbReference>
<dbReference type="InterPro" id="IPR042120">
    <property type="entry name" value="MutL_C_dimsub"/>
</dbReference>
<dbReference type="Gene3D" id="3.30.230.10">
    <property type="match status" value="1"/>
</dbReference>
<dbReference type="GO" id="GO:0006298">
    <property type="term" value="P:mismatch repair"/>
    <property type="evidence" value="ECO:0007669"/>
    <property type="project" value="InterPro"/>
</dbReference>
<evidence type="ECO:0000256" key="2">
    <source>
        <dbReference type="ARBA" id="ARBA00022763"/>
    </source>
</evidence>
<accession>A0A4Q9LU37</accession>
<name>A0A4Q9LU37_9MICR</name>
<comment type="caution">
    <text evidence="6">The sequence shown here is derived from an EMBL/GenBank/DDBJ whole genome shotgun (WGS) entry which is preliminary data.</text>
</comment>
<evidence type="ECO:0000313" key="6">
    <source>
        <dbReference type="EMBL" id="TBU11080.1"/>
    </source>
</evidence>
<dbReference type="InterPro" id="IPR014721">
    <property type="entry name" value="Ribsml_uS5_D2-typ_fold_subgr"/>
</dbReference>
<dbReference type="FunFam" id="3.30.1370.100:FF:000001">
    <property type="entry name" value="Mismatch repair endonuclease pms1, putative"/>
    <property type="match status" value="1"/>
</dbReference>
<comment type="similarity">
    <text evidence="1">Belongs to the DNA mismatch repair MutL/HexB family.</text>
</comment>
<feature type="domain" description="MutL C-terminal dimerisation" evidence="4">
    <location>
        <begin position="732"/>
        <end position="874"/>
    </location>
</feature>
<dbReference type="Pfam" id="PF01119">
    <property type="entry name" value="DNA_mis_repair"/>
    <property type="match status" value="1"/>
</dbReference>
<dbReference type="GO" id="GO:0140664">
    <property type="term" value="F:ATP-dependent DNA damage sensor activity"/>
    <property type="evidence" value="ECO:0007669"/>
    <property type="project" value="InterPro"/>
</dbReference>
<keyword evidence="2" id="KW-0227">DNA damage</keyword>
<dbReference type="InterPro" id="IPR037198">
    <property type="entry name" value="MutL_C_sf"/>
</dbReference>
<dbReference type="EMBL" id="PITK01001397">
    <property type="protein sequence ID" value="TBU11080.1"/>
    <property type="molecule type" value="Genomic_DNA"/>
</dbReference>
<dbReference type="InterPro" id="IPR042121">
    <property type="entry name" value="MutL_C_regsub"/>
</dbReference>
<feature type="domain" description="DNA mismatch repair protein S5" evidence="5">
    <location>
        <begin position="311"/>
        <end position="419"/>
    </location>
</feature>
<evidence type="ECO:0000259" key="5">
    <source>
        <dbReference type="SMART" id="SM01340"/>
    </source>
</evidence>
<dbReference type="Proteomes" id="UP000292282">
    <property type="component" value="Unassembled WGS sequence"/>
</dbReference>
<keyword evidence="6" id="KW-0378">Hydrolase</keyword>
<keyword evidence="7" id="KW-1185">Reference proteome</keyword>
<feature type="compositionally biased region" description="Basic and acidic residues" evidence="3">
    <location>
        <begin position="215"/>
        <end position="224"/>
    </location>
</feature>
<evidence type="ECO:0000313" key="7">
    <source>
        <dbReference type="Proteomes" id="UP000292282"/>
    </source>
</evidence>
<dbReference type="GO" id="GO:0032389">
    <property type="term" value="C:MutLalpha complex"/>
    <property type="evidence" value="ECO:0007669"/>
    <property type="project" value="TreeGrafter"/>
</dbReference>
<dbReference type="InterPro" id="IPR014790">
    <property type="entry name" value="MutL_C"/>
</dbReference>
<dbReference type="SUPFAM" id="SSF55874">
    <property type="entry name" value="ATPase domain of HSP90 chaperone/DNA topoisomerase II/histidine kinase"/>
    <property type="match status" value="1"/>
</dbReference>
<evidence type="ECO:0000256" key="3">
    <source>
        <dbReference type="SAM" id="MobiDB-lite"/>
    </source>
</evidence>
<dbReference type="SUPFAM" id="SSF54211">
    <property type="entry name" value="Ribosomal protein S5 domain 2-like"/>
    <property type="match status" value="1"/>
</dbReference>
<dbReference type="GO" id="GO:0016887">
    <property type="term" value="F:ATP hydrolysis activity"/>
    <property type="evidence" value="ECO:0007669"/>
    <property type="project" value="InterPro"/>
</dbReference>
<dbReference type="InterPro" id="IPR020568">
    <property type="entry name" value="Ribosomal_Su5_D2-typ_SF"/>
</dbReference>
<dbReference type="Gene3D" id="3.30.1540.20">
    <property type="entry name" value="MutL, C-terminal domain, dimerisation subdomain"/>
    <property type="match status" value="1"/>
</dbReference>
<organism evidence="6 7">
    <name type="scientific">Hamiltosporidium tvaerminnensis</name>
    <dbReference type="NCBI Taxonomy" id="1176355"/>
    <lineage>
        <taxon>Eukaryota</taxon>
        <taxon>Fungi</taxon>
        <taxon>Fungi incertae sedis</taxon>
        <taxon>Microsporidia</taxon>
        <taxon>Dubosqiidae</taxon>
        <taxon>Hamiltosporidium</taxon>
    </lineage>
</organism>
<dbReference type="OrthoDB" id="10263226at2759"/>
<gene>
    <name evidence="6" type="ORF">CWI38_1397p0020</name>
</gene>
<dbReference type="AlphaFoldDB" id="A0A4Q9LU37"/>
<dbReference type="SMART" id="SM01340">
    <property type="entry name" value="DNA_mis_repair"/>
    <property type="match status" value="1"/>
</dbReference>
<evidence type="ECO:0000256" key="1">
    <source>
        <dbReference type="ARBA" id="ARBA00006082"/>
    </source>
</evidence>
<dbReference type="InterPro" id="IPR036890">
    <property type="entry name" value="HATPase_C_sf"/>
</dbReference>
<dbReference type="PANTHER" id="PTHR10073:SF52">
    <property type="entry name" value="MISMATCH REPAIR ENDONUCLEASE PMS2"/>
    <property type="match status" value="1"/>
</dbReference>
<reference evidence="6 7" key="1">
    <citation type="submission" date="2017-12" db="EMBL/GenBank/DDBJ databases">
        <authorList>
            <person name="Pombert J.-F."/>
            <person name="Haag K.L."/>
            <person name="Ebert D."/>
        </authorList>
    </citation>
    <scope>NUCLEOTIDE SEQUENCE [LARGE SCALE GENOMIC DNA]</scope>
    <source>
        <strain evidence="6">IL-G-3</strain>
    </source>
</reference>
<protein>
    <submittedName>
        <fullName evidence="6">Mismatch repair endonuclease</fullName>
    </submittedName>
</protein>
<proteinExistence type="inferred from homology"/>
<dbReference type="Pfam" id="PF08676">
    <property type="entry name" value="MutL_C"/>
    <property type="match status" value="1"/>
</dbReference>
<dbReference type="InterPro" id="IPR038973">
    <property type="entry name" value="MutL/Mlh/Pms-like"/>
</dbReference>
<feature type="region of interest" description="Disordered" evidence="3">
    <location>
        <begin position="215"/>
        <end position="241"/>
    </location>
</feature>
<dbReference type="GO" id="GO:0005524">
    <property type="term" value="F:ATP binding"/>
    <property type="evidence" value="ECO:0007669"/>
    <property type="project" value="InterPro"/>
</dbReference>
<keyword evidence="6" id="KW-0255">Endonuclease</keyword>
<dbReference type="Gene3D" id="3.30.1370.100">
    <property type="entry name" value="MutL, C-terminal domain, regulatory subdomain"/>
    <property type="match status" value="1"/>
</dbReference>
<dbReference type="VEuPathDB" id="MicrosporidiaDB:CWI38_1397p0020"/>
<dbReference type="STRING" id="1176355.A0A4Q9LU37"/>